<proteinExistence type="predicted"/>
<comment type="caution">
    <text evidence="1">The sequence shown here is derived from an EMBL/GenBank/DDBJ whole genome shotgun (WGS) entry which is preliminary data.</text>
</comment>
<dbReference type="EMBL" id="CM037620">
    <property type="protein sequence ID" value="KAH7994470.1"/>
    <property type="molecule type" value="Genomic_DNA"/>
</dbReference>
<protein>
    <submittedName>
        <fullName evidence="1">Uncharacterized protein</fullName>
    </submittedName>
</protein>
<reference evidence="1" key="1">
    <citation type="submission" date="2021-08" db="EMBL/GenBank/DDBJ databases">
        <title>The first chromosome-level gecko genome reveals the dynamic sex chromosomes of Neotropical dwarf geckos (Sphaerodactylidae: Sphaerodactylus).</title>
        <authorList>
            <person name="Pinto B.J."/>
            <person name="Keating S.E."/>
            <person name="Gamble T."/>
        </authorList>
    </citation>
    <scope>NUCLEOTIDE SEQUENCE</scope>
    <source>
        <strain evidence="1">TG3544</strain>
    </source>
</reference>
<dbReference type="Proteomes" id="UP000827872">
    <property type="component" value="Linkage Group LG07"/>
</dbReference>
<organism evidence="1 2">
    <name type="scientific">Sphaerodactylus townsendi</name>
    <dbReference type="NCBI Taxonomy" id="933632"/>
    <lineage>
        <taxon>Eukaryota</taxon>
        <taxon>Metazoa</taxon>
        <taxon>Chordata</taxon>
        <taxon>Craniata</taxon>
        <taxon>Vertebrata</taxon>
        <taxon>Euteleostomi</taxon>
        <taxon>Lepidosauria</taxon>
        <taxon>Squamata</taxon>
        <taxon>Bifurcata</taxon>
        <taxon>Gekkota</taxon>
        <taxon>Sphaerodactylidae</taxon>
        <taxon>Sphaerodactylus</taxon>
    </lineage>
</organism>
<evidence type="ECO:0000313" key="2">
    <source>
        <dbReference type="Proteomes" id="UP000827872"/>
    </source>
</evidence>
<sequence>MLSMLMVVALAYTLEGPLDSYSPSIAIYQAVHRTIWAAAVGWIIFACEEGFGGFIAWLLSWDIWAVVAKVSYACYLVHPMLILMYNGFQETLIHYSDINMFYLFLGHCLMTFVIGLALTVMVEMPLQGLKQSRAHRQAVPL</sequence>
<evidence type="ECO:0000313" key="1">
    <source>
        <dbReference type="EMBL" id="KAH7994470.1"/>
    </source>
</evidence>
<gene>
    <name evidence="1" type="ORF">K3G42_007913</name>
</gene>
<accession>A0ACB8EP81</accession>
<keyword evidence="2" id="KW-1185">Reference proteome</keyword>
<name>A0ACB8EP81_9SAUR</name>